<dbReference type="PANTHER" id="PTHR15503">
    <property type="entry name" value="LDOC1 RELATED"/>
    <property type="match status" value="1"/>
</dbReference>
<evidence type="ECO:0000313" key="3">
    <source>
        <dbReference type="EMBL" id="PLW54133.1"/>
    </source>
</evidence>
<dbReference type="Pfam" id="PF08284">
    <property type="entry name" value="RVP_2"/>
    <property type="match status" value="1"/>
</dbReference>
<comment type="caution">
    <text evidence="3">The sequence shown here is derived from an EMBL/GenBank/DDBJ whole genome shotgun (WGS) entry which is preliminary data.</text>
</comment>
<evidence type="ECO:0000256" key="1">
    <source>
        <dbReference type="SAM" id="MobiDB-lite"/>
    </source>
</evidence>
<feature type="domain" description="Retrotransposon gag" evidence="2">
    <location>
        <begin position="161"/>
        <end position="264"/>
    </location>
</feature>
<dbReference type="EMBL" id="PGCJ01000050">
    <property type="protein sequence ID" value="PLW54133.1"/>
    <property type="molecule type" value="Genomic_DNA"/>
</dbReference>
<name>A0A2N5VVV6_9BASI</name>
<dbReference type="CDD" id="cd00303">
    <property type="entry name" value="retropepsin_like"/>
    <property type="match status" value="1"/>
</dbReference>
<dbReference type="PANTHER" id="PTHR15503:SF22">
    <property type="entry name" value="TRANSPOSON TY3-I GAG POLYPROTEIN"/>
    <property type="match status" value="1"/>
</dbReference>
<dbReference type="AlphaFoldDB" id="A0A2N5VVV6"/>
<organism evidence="3 4">
    <name type="scientific">Puccinia coronata f. sp. avenae</name>
    <dbReference type="NCBI Taxonomy" id="200324"/>
    <lineage>
        <taxon>Eukaryota</taxon>
        <taxon>Fungi</taxon>
        <taxon>Dikarya</taxon>
        <taxon>Basidiomycota</taxon>
        <taxon>Pucciniomycotina</taxon>
        <taxon>Pucciniomycetes</taxon>
        <taxon>Pucciniales</taxon>
        <taxon>Pucciniaceae</taxon>
        <taxon>Puccinia</taxon>
    </lineage>
</organism>
<accession>A0A2N5VVV6</accession>
<dbReference type="Pfam" id="PF03732">
    <property type="entry name" value="Retrotrans_gag"/>
    <property type="match status" value="1"/>
</dbReference>
<sequence length="645" mass="71250">MQNFHDATADPLPPDTLKSSTSQEDRVDRLAQEVTGIRGDITRLMQLLETKHNAGSDPQQQPNPHSSHSHFQPQQQQDTFEQGPFVQLQVAAFPTRMEPPRLPDVWFSGDSGQLLSFLRTIRDHLCPRVSFFESDTRRIIWISRHFGYGPLNQRKSTAPSPAENWYTSLITDNTQRHGSFNPYSDLDGLPFTIPSLSSVEAFLDALILVFGNRFMKENAKRALASCKQGSSTIGEYNSRFSSLVYLVEDVEEARIERYVSGLNPRIVAQAMSKEWRNANTLDARMEFATEAAAQLDLLSLLPSESNHQPRSGPFSSAPPPGLSFPPPHQSLPFKDPNAMEIDAASVRRGTGAPTLMELSRSICRQKNLRFCCLKPTTPNIHTGSLDCPNAGVSREQREAFVTRHRQHPTSVSSIHTTISPSDPPPSPSIPLTYYPNPPMLDDIPPATRPEDKAPVLGNHQGFDEVYDEFLDAAIAQTDISIATVHVCLDCSKKGRLLVPAKFRNPDGAWIPATVLVDTGAMANFISEEFIRHHNLPLRQRKSPIRCVGFDGREGVGGLVTQDWAGVIRLSTLDSKPVPLGSSFGVTRLGSIDAIFGLPWLDRQGWVASGSLKGGHQFTLGSTPLYVMESLPTEGTPEDELYTPSS</sequence>
<dbReference type="InterPro" id="IPR032567">
    <property type="entry name" value="RTL1-rel"/>
</dbReference>
<evidence type="ECO:0000313" key="4">
    <source>
        <dbReference type="Proteomes" id="UP000235388"/>
    </source>
</evidence>
<feature type="region of interest" description="Disordered" evidence="1">
    <location>
        <begin position="1"/>
        <end position="35"/>
    </location>
</feature>
<feature type="region of interest" description="Disordered" evidence="1">
    <location>
        <begin position="305"/>
        <end position="331"/>
    </location>
</feature>
<feature type="region of interest" description="Disordered" evidence="1">
    <location>
        <begin position="403"/>
        <end position="427"/>
    </location>
</feature>
<feature type="compositionally biased region" description="Low complexity" evidence="1">
    <location>
        <begin position="58"/>
        <end position="77"/>
    </location>
</feature>
<proteinExistence type="predicted"/>
<protein>
    <recommendedName>
        <fullName evidence="2">Retrotransposon gag domain-containing protein</fullName>
    </recommendedName>
</protein>
<reference evidence="3 4" key="1">
    <citation type="submission" date="2017-11" db="EMBL/GenBank/DDBJ databases">
        <title>De novo assembly and phasing of dikaryotic genomes from two isolates of Puccinia coronata f. sp. avenae, the causal agent of oat crown rust.</title>
        <authorList>
            <person name="Miller M.E."/>
            <person name="Zhang Y."/>
            <person name="Omidvar V."/>
            <person name="Sperschneider J."/>
            <person name="Schwessinger B."/>
            <person name="Raley C."/>
            <person name="Palmer J.M."/>
            <person name="Garnica D."/>
            <person name="Upadhyaya N."/>
            <person name="Rathjen J."/>
            <person name="Taylor J.M."/>
            <person name="Park R.F."/>
            <person name="Dodds P.N."/>
            <person name="Hirsch C.D."/>
            <person name="Kianian S.F."/>
            <person name="Figueroa M."/>
        </authorList>
    </citation>
    <scope>NUCLEOTIDE SEQUENCE [LARGE SCALE GENOMIC DNA]</scope>
    <source>
        <strain evidence="3">12NC29</strain>
    </source>
</reference>
<gene>
    <name evidence="3" type="ORF">PCANC_06471</name>
</gene>
<feature type="compositionally biased region" description="Pro residues" evidence="1">
    <location>
        <begin position="316"/>
        <end position="329"/>
    </location>
</feature>
<dbReference type="Proteomes" id="UP000235388">
    <property type="component" value="Unassembled WGS sequence"/>
</dbReference>
<dbReference type="OrthoDB" id="2273864at2759"/>
<feature type="region of interest" description="Disordered" evidence="1">
    <location>
        <begin position="53"/>
        <end position="79"/>
    </location>
</feature>
<dbReference type="InterPro" id="IPR005162">
    <property type="entry name" value="Retrotrans_gag_dom"/>
</dbReference>
<evidence type="ECO:0000259" key="2">
    <source>
        <dbReference type="Pfam" id="PF03732"/>
    </source>
</evidence>
<keyword evidence="4" id="KW-1185">Reference proteome</keyword>
<dbReference type="InterPro" id="IPR021109">
    <property type="entry name" value="Peptidase_aspartic_dom_sf"/>
</dbReference>
<dbReference type="Gene3D" id="2.40.70.10">
    <property type="entry name" value="Acid Proteases"/>
    <property type="match status" value="1"/>
</dbReference>
<dbReference type="STRING" id="200324.A0A2N5VVV6"/>